<accession>A0A429Z347</accession>
<keyword evidence="5" id="KW-1185">Reference proteome</keyword>
<protein>
    <submittedName>
        <fullName evidence="4">N-acetyltransferase</fullName>
    </submittedName>
</protein>
<dbReference type="SMART" id="SM01006">
    <property type="entry name" value="AlcB"/>
    <property type="match status" value="1"/>
</dbReference>
<evidence type="ECO:0000313" key="5">
    <source>
        <dbReference type="Proteomes" id="UP000278398"/>
    </source>
</evidence>
<dbReference type="InterPro" id="IPR000182">
    <property type="entry name" value="GNAT_dom"/>
</dbReference>
<dbReference type="InterPro" id="IPR019432">
    <property type="entry name" value="Acyltransferase_MbtK/IucB-like"/>
</dbReference>
<dbReference type="EMBL" id="RWKW01000004">
    <property type="protein sequence ID" value="RST88123.1"/>
    <property type="molecule type" value="Genomic_DNA"/>
</dbReference>
<dbReference type="PANTHER" id="PTHR31438">
    <property type="entry name" value="LYSINE N-ACYLTRANSFERASE C17G9.06C-RELATED"/>
    <property type="match status" value="1"/>
</dbReference>
<keyword evidence="2" id="KW-0046">Antibiotic resistance</keyword>
<evidence type="ECO:0000259" key="3">
    <source>
        <dbReference type="PROSITE" id="PS51186"/>
    </source>
</evidence>
<dbReference type="InterPro" id="IPR016181">
    <property type="entry name" value="Acyl_CoA_acyltransferase"/>
</dbReference>
<dbReference type="AlphaFoldDB" id="A0A429Z347"/>
<dbReference type="RefSeq" id="WP_126697785.1">
    <property type="nucleotide sequence ID" value="NZ_RWKW01000004.1"/>
</dbReference>
<dbReference type="SUPFAM" id="SSF55729">
    <property type="entry name" value="Acyl-CoA N-acyltransferases (Nat)"/>
    <property type="match status" value="1"/>
</dbReference>
<reference evidence="4 5" key="1">
    <citation type="submission" date="2018-12" db="EMBL/GenBank/DDBJ databases">
        <title>Mesorhizobium carbonis sp. nov., isolated from coal mine water.</title>
        <authorList>
            <person name="Xin W."/>
            <person name="Xu Z."/>
            <person name="Xiang F."/>
            <person name="Zhang J."/>
            <person name="Xi L."/>
            <person name="Liu J."/>
        </authorList>
    </citation>
    <scope>NUCLEOTIDE SEQUENCE [LARGE SCALE GENOMIC DNA]</scope>
    <source>
        <strain evidence="4 5">B2.3</strain>
    </source>
</reference>
<dbReference type="CDD" id="cd04301">
    <property type="entry name" value="NAT_SF"/>
    <property type="match status" value="1"/>
</dbReference>
<name>A0A429Z347_9HYPH</name>
<feature type="domain" description="N-acetyltransferase" evidence="3">
    <location>
        <begin position="8"/>
        <end position="174"/>
    </location>
</feature>
<gene>
    <name evidence="4" type="ORF">EJC49_02010</name>
</gene>
<evidence type="ECO:0000256" key="1">
    <source>
        <dbReference type="ARBA" id="ARBA00004924"/>
    </source>
</evidence>
<sequence length="181" mass="20118">MPTEAPVIGFRPVGAADLPMLERWMRQPHWRKWWGDSDEEIRFVQDMIEGRDTTRPFIFTVDGDDAGYIQYWFIGHHQNESWLADNPWLGVLPAGTIGVDLSIGPADRLSKGIGTAALTAFVAMLRATGFSQIIIDPDPANLRAVRAYEKAGFQPIPELLGKSGDSLIMRHVARDTATQTA</sequence>
<keyword evidence="4" id="KW-0808">Transferase</keyword>
<dbReference type="GO" id="GO:0046677">
    <property type="term" value="P:response to antibiotic"/>
    <property type="evidence" value="ECO:0007669"/>
    <property type="project" value="UniProtKB-KW"/>
</dbReference>
<comment type="pathway">
    <text evidence="1">Siderophore biosynthesis.</text>
</comment>
<evidence type="ECO:0000313" key="4">
    <source>
        <dbReference type="EMBL" id="RST88123.1"/>
    </source>
</evidence>
<dbReference type="GO" id="GO:0016410">
    <property type="term" value="F:N-acyltransferase activity"/>
    <property type="evidence" value="ECO:0007669"/>
    <property type="project" value="TreeGrafter"/>
</dbReference>
<dbReference type="Pfam" id="PF13523">
    <property type="entry name" value="Acetyltransf_8"/>
    <property type="match status" value="1"/>
</dbReference>
<organism evidence="4 5">
    <name type="scientific">Aquibium carbonis</name>
    <dbReference type="NCBI Taxonomy" id="2495581"/>
    <lineage>
        <taxon>Bacteria</taxon>
        <taxon>Pseudomonadati</taxon>
        <taxon>Pseudomonadota</taxon>
        <taxon>Alphaproteobacteria</taxon>
        <taxon>Hyphomicrobiales</taxon>
        <taxon>Phyllobacteriaceae</taxon>
        <taxon>Aquibium</taxon>
    </lineage>
</organism>
<comment type="caution">
    <text evidence="4">The sequence shown here is derived from an EMBL/GenBank/DDBJ whole genome shotgun (WGS) entry which is preliminary data.</text>
</comment>
<evidence type="ECO:0000256" key="2">
    <source>
        <dbReference type="ARBA" id="ARBA00023251"/>
    </source>
</evidence>
<dbReference type="PROSITE" id="PS51186">
    <property type="entry name" value="GNAT"/>
    <property type="match status" value="1"/>
</dbReference>
<dbReference type="GO" id="GO:0019290">
    <property type="term" value="P:siderophore biosynthetic process"/>
    <property type="evidence" value="ECO:0007669"/>
    <property type="project" value="InterPro"/>
</dbReference>
<dbReference type="Gene3D" id="3.40.630.30">
    <property type="match status" value="1"/>
</dbReference>
<dbReference type="Proteomes" id="UP000278398">
    <property type="component" value="Unassembled WGS sequence"/>
</dbReference>
<dbReference type="PANTHER" id="PTHR31438:SF1">
    <property type="entry name" value="LYSINE N-ACYLTRANSFERASE C17G9.06C-RELATED"/>
    <property type="match status" value="1"/>
</dbReference>
<dbReference type="OrthoDB" id="9814648at2"/>
<proteinExistence type="predicted"/>